<proteinExistence type="predicted"/>
<evidence type="ECO:0000256" key="1">
    <source>
        <dbReference type="SAM" id="SignalP"/>
    </source>
</evidence>
<dbReference type="RefSeq" id="WP_010455038.1">
    <property type="nucleotide sequence ID" value="NZ_CP005960.1"/>
</dbReference>
<accession>A0A024ELJ7</accession>
<dbReference type="KEGG" id="pman:OU5_6169"/>
<dbReference type="Proteomes" id="UP000026913">
    <property type="component" value="Chromosome"/>
</dbReference>
<organism evidence="2 3">
    <name type="scientific">Pseudomonas mandelii JR-1</name>
    <dbReference type="NCBI Taxonomy" id="1147786"/>
    <lineage>
        <taxon>Bacteria</taxon>
        <taxon>Pseudomonadati</taxon>
        <taxon>Pseudomonadota</taxon>
        <taxon>Gammaproteobacteria</taxon>
        <taxon>Pseudomonadales</taxon>
        <taxon>Pseudomonadaceae</taxon>
        <taxon>Pseudomonas</taxon>
    </lineage>
</organism>
<dbReference type="HOGENOM" id="CLU_2106896_0_0_6"/>
<feature type="chain" id="PRO_5001531039" description="Secreted protein" evidence="1">
    <location>
        <begin position="26"/>
        <end position="115"/>
    </location>
</feature>
<dbReference type="OrthoDB" id="6896273at2"/>
<reference evidence="2 3" key="1">
    <citation type="journal article" date="2012" name="J. Bacteriol.">
        <title>Genome sequence of cold-adapted Pseudomonas mandelii strain JR-1.</title>
        <authorList>
            <person name="Jang S.H."/>
            <person name="Kim J."/>
            <person name="Kim J."/>
            <person name="Hong S."/>
            <person name="Lee C."/>
        </authorList>
    </citation>
    <scope>NUCLEOTIDE SEQUENCE [LARGE SCALE GENOMIC DNA]</scope>
    <source>
        <strain evidence="2 3">JR-1</strain>
    </source>
</reference>
<protein>
    <recommendedName>
        <fullName evidence="4">Secreted protein</fullName>
    </recommendedName>
</protein>
<evidence type="ECO:0008006" key="4">
    <source>
        <dbReference type="Google" id="ProtNLM"/>
    </source>
</evidence>
<gene>
    <name evidence="2" type="ORF">OU5_6169</name>
</gene>
<evidence type="ECO:0000313" key="3">
    <source>
        <dbReference type="Proteomes" id="UP000026913"/>
    </source>
</evidence>
<dbReference type="AlphaFoldDB" id="A0A024ELJ7"/>
<sequence>MLKGRCTALALLSAVYLAGVGQVLAQTQGEIHTNQKVCDVFRTLAGSIMQSRQNNETKESLLAVKSGNPDHDKLGAMLINEAYNQPVLDSRELKSQAINRFADKWRDTCNKPASS</sequence>
<feature type="signal peptide" evidence="1">
    <location>
        <begin position="1"/>
        <end position="25"/>
    </location>
</feature>
<keyword evidence="1" id="KW-0732">Signal</keyword>
<evidence type="ECO:0000313" key="2">
    <source>
        <dbReference type="EMBL" id="AHZ73248.1"/>
    </source>
</evidence>
<name>A0A024ELJ7_9PSED</name>
<dbReference type="EMBL" id="CP005960">
    <property type="protein sequence ID" value="AHZ73248.1"/>
    <property type="molecule type" value="Genomic_DNA"/>
</dbReference>